<proteinExistence type="predicted"/>
<feature type="transmembrane region" description="Helical" evidence="1">
    <location>
        <begin position="26"/>
        <end position="50"/>
    </location>
</feature>
<dbReference type="EMBL" id="AP014940">
    <property type="protein sequence ID" value="BAV97241.1"/>
    <property type="molecule type" value="Genomic_DNA"/>
</dbReference>
<evidence type="ECO:0000313" key="3">
    <source>
        <dbReference type="Proteomes" id="UP000218824"/>
    </source>
</evidence>
<keyword evidence="1" id="KW-0472">Membrane</keyword>
<organism evidence="2 3">
    <name type="scientific">Lysobacter enzymogenes</name>
    <dbReference type="NCBI Taxonomy" id="69"/>
    <lineage>
        <taxon>Bacteria</taxon>
        <taxon>Pseudomonadati</taxon>
        <taxon>Pseudomonadota</taxon>
        <taxon>Gammaproteobacteria</taxon>
        <taxon>Lysobacterales</taxon>
        <taxon>Lysobacteraceae</taxon>
        <taxon>Lysobacter</taxon>
    </lineage>
</organism>
<accession>A0AAU9ASX4</accession>
<keyword evidence="1" id="KW-0812">Transmembrane</keyword>
<protein>
    <recommendedName>
        <fullName evidence="4">DUF304 domain-containing protein</fullName>
    </recommendedName>
</protein>
<dbReference type="GeneID" id="83063625"/>
<dbReference type="KEGG" id="lem:LEN_1754"/>
<keyword evidence="1" id="KW-1133">Transmembrane helix</keyword>
<name>A0AAU9ASX4_LYSEN</name>
<dbReference type="RefSeq" id="WP_096377411.1">
    <property type="nucleotide sequence ID" value="NZ_AP014940.1"/>
</dbReference>
<gene>
    <name evidence="2" type="ORF">LEN_1754</name>
</gene>
<reference evidence="2 3" key="1">
    <citation type="journal article" date="2017" name="DNA Res.">
        <title>Complete genome sequence and expression profile of the commercial lytic enzyme producer Lysobacter enzymogenes M497-1.</title>
        <authorList>
            <person name="Takami H."/>
            <person name="Toyoda A."/>
            <person name="Uchiyama I."/>
            <person name="Itoh T."/>
            <person name="Takaki Y."/>
            <person name="Arai W."/>
            <person name="Nishi S."/>
            <person name="Kawai M."/>
            <person name="Shinya K."/>
            <person name="Ikeda H."/>
        </authorList>
    </citation>
    <scope>NUCLEOTIDE SEQUENCE [LARGE SCALE GENOMIC DNA]</scope>
    <source>
        <strain evidence="2 3">M497-1</strain>
    </source>
</reference>
<evidence type="ECO:0000313" key="2">
    <source>
        <dbReference type="EMBL" id="BAV97241.1"/>
    </source>
</evidence>
<evidence type="ECO:0000256" key="1">
    <source>
        <dbReference type="SAM" id="Phobius"/>
    </source>
</evidence>
<sequence length="167" mass="18707">MSEADGTSAHDDVPARRDVISSRTVVWYKTVYLVVFPVLGLLAIVAMLFAGAAWPFLLGAAIGLPLVYGFCYFFLIDLADEVVDLGNRVRVRRGGKVEEVLLDNVRSVQFDLSSNPSRVVLWLSRGSRRFGDRVTFIPRSDPHLNLLRENQVVADLKSRVARRAHPR</sequence>
<dbReference type="Proteomes" id="UP000218824">
    <property type="component" value="Chromosome"/>
</dbReference>
<dbReference type="AlphaFoldDB" id="A0AAU9ASX4"/>
<feature type="transmembrane region" description="Helical" evidence="1">
    <location>
        <begin position="56"/>
        <end position="75"/>
    </location>
</feature>
<evidence type="ECO:0008006" key="4">
    <source>
        <dbReference type="Google" id="ProtNLM"/>
    </source>
</evidence>